<evidence type="ECO:0000313" key="4">
    <source>
        <dbReference type="WBParaSite" id="Hba_20501"/>
    </source>
</evidence>
<protein>
    <submittedName>
        <fullName evidence="4">Zyg-1-like serine/threonine protein kinase</fullName>
    </submittedName>
</protein>
<accession>A0A1I7XSN4</accession>
<evidence type="ECO:0000313" key="3">
    <source>
        <dbReference type="Proteomes" id="UP000095283"/>
    </source>
</evidence>
<dbReference type="PANTHER" id="PTHR12904:SF23">
    <property type="entry name" value="PROTEIN ZER-1 HOMOLOG"/>
    <property type="match status" value="1"/>
</dbReference>
<keyword evidence="3" id="KW-1185">Reference proteome</keyword>
<dbReference type="PANTHER" id="PTHR12904">
    <property type="match status" value="1"/>
</dbReference>
<evidence type="ECO:0000259" key="2">
    <source>
        <dbReference type="Pfam" id="PF22964"/>
    </source>
</evidence>
<dbReference type="Proteomes" id="UP000095283">
    <property type="component" value="Unplaced"/>
</dbReference>
<reference evidence="4" key="1">
    <citation type="submission" date="2016-11" db="UniProtKB">
        <authorList>
            <consortium name="WormBaseParasite"/>
        </authorList>
    </citation>
    <scope>IDENTIFICATION</scope>
</reference>
<dbReference type="AlphaFoldDB" id="A0A1I7XSN4"/>
<sequence length="416" mass="46154">MLYRRMTAGEDVPLAAPSLLDLSAGVLSRKIQLQNSYKSIDLQKEPVGEVLRAWCDSSRLPLSHLDLSGAELSDSLLADLLHAHHHSITQLNLSNVKGISDETNTLLDERNATFPLLHSLRMTSMELLSRPPPRRKLGVAGMDTRNVPVLGEEDLEGAGGLDQMRESRGGPSHPNLAIQQAAYDDGCSSSTLSLTAVSEKEWIEEEEQDPPVFTSRCPAVTSLALPKTRRFPEDEETSVNDLLGRVFEPLKELSALDLSYWTRPDMIQGNVRSDIVGLRFLERPLIYLGLFNCDNASHFGEIPALHISGDANEDQVIMALQMYKDRAGLLQSVLNESYQLYRFGNSNPLVRHTEALHLVLGAMQNHLEDSTLQIAGSASLFYIIRKVSMNRDTKKQVVSALLSGINRLCHSFYSII</sequence>
<keyword evidence="1" id="KW-0833">Ubl conjugation pathway</keyword>
<dbReference type="InterPro" id="IPR051341">
    <property type="entry name" value="Zyg-11_UBL_adapter"/>
</dbReference>
<organism evidence="3 4">
    <name type="scientific">Heterorhabditis bacteriophora</name>
    <name type="common">Entomopathogenic nematode worm</name>
    <dbReference type="NCBI Taxonomy" id="37862"/>
    <lineage>
        <taxon>Eukaryota</taxon>
        <taxon>Metazoa</taxon>
        <taxon>Ecdysozoa</taxon>
        <taxon>Nematoda</taxon>
        <taxon>Chromadorea</taxon>
        <taxon>Rhabditida</taxon>
        <taxon>Rhabditina</taxon>
        <taxon>Rhabditomorpha</taxon>
        <taxon>Strongyloidea</taxon>
        <taxon>Heterorhabditidae</taxon>
        <taxon>Heterorhabditis</taxon>
    </lineage>
</organism>
<evidence type="ECO:0000256" key="1">
    <source>
        <dbReference type="ARBA" id="ARBA00022786"/>
    </source>
</evidence>
<dbReference type="Pfam" id="PF22964">
    <property type="entry name" value="ZER1-like_2nd"/>
    <property type="match status" value="1"/>
</dbReference>
<name>A0A1I7XSN4_HETBA</name>
<proteinExistence type="predicted"/>
<feature type="domain" description="Protein zer-1 homolog-like C-terminal" evidence="2">
    <location>
        <begin position="362"/>
        <end position="408"/>
    </location>
</feature>
<dbReference type="SUPFAM" id="SSF52047">
    <property type="entry name" value="RNI-like"/>
    <property type="match status" value="1"/>
</dbReference>
<dbReference type="GO" id="GO:0031462">
    <property type="term" value="C:Cul2-RING ubiquitin ligase complex"/>
    <property type="evidence" value="ECO:0007669"/>
    <property type="project" value="TreeGrafter"/>
</dbReference>
<dbReference type="WBParaSite" id="Hba_20501">
    <property type="protein sequence ID" value="Hba_20501"/>
    <property type="gene ID" value="Hba_20501"/>
</dbReference>
<dbReference type="InterPro" id="IPR055142">
    <property type="entry name" value="ZER1-like_C"/>
</dbReference>